<protein>
    <submittedName>
        <fullName evidence="2">Uncharacterized protein</fullName>
    </submittedName>
</protein>
<keyword evidence="1" id="KW-1133">Transmembrane helix</keyword>
<feature type="transmembrane region" description="Helical" evidence="1">
    <location>
        <begin position="32"/>
        <end position="59"/>
    </location>
</feature>
<feature type="transmembrane region" description="Helical" evidence="1">
    <location>
        <begin position="71"/>
        <end position="97"/>
    </location>
</feature>
<name>A0A8D8TQM5_9HEMI</name>
<evidence type="ECO:0000313" key="2">
    <source>
        <dbReference type="EMBL" id="CAG6690435.1"/>
    </source>
</evidence>
<organism evidence="2">
    <name type="scientific">Cacopsylla melanoneura</name>
    <dbReference type="NCBI Taxonomy" id="428564"/>
    <lineage>
        <taxon>Eukaryota</taxon>
        <taxon>Metazoa</taxon>
        <taxon>Ecdysozoa</taxon>
        <taxon>Arthropoda</taxon>
        <taxon>Hexapoda</taxon>
        <taxon>Insecta</taxon>
        <taxon>Pterygota</taxon>
        <taxon>Neoptera</taxon>
        <taxon>Paraneoptera</taxon>
        <taxon>Hemiptera</taxon>
        <taxon>Sternorrhyncha</taxon>
        <taxon>Psylloidea</taxon>
        <taxon>Psyllidae</taxon>
        <taxon>Psyllinae</taxon>
        <taxon>Cacopsylla</taxon>
    </lineage>
</organism>
<dbReference type="EMBL" id="HBUF01526367">
    <property type="protein sequence ID" value="CAG6750354.1"/>
    <property type="molecule type" value="Transcribed_RNA"/>
</dbReference>
<dbReference type="EMBL" id="HBUF01526368">
    <property type="protein sequence ID" value="CAG6750355.1"/>
    <property type="molecule type" value="Transcribed_RNA"/>
</dbReference>
<accession>A0A8D8TQM5</accession>
<keyword evidence="1" id="KW-0812">Transmembrane</keyword>
<dbReference type="EMBL" id="HBUF01526366">
    <property type="protein sequence ID" value="CAG6750353.1"/>
    <property type="molecule type" value="Transcribed_RNA"/>
</dbReference>
<sequence>MLEQGIHTEVLSQDKGKVAKHSVEVPQRVLELFVPFVVVLFVASASAILAGYILMLELWLSRLLSGQSLSLPLLVVVLVALLQLLVPPELALLLFVLVKDPPFPWDLLPCLLLLLVRGLFGSETFLPHNQVQGGLVA</sequence>
<dbReference type="AlphaFoldDB" id="A0A8D8TQM5"/>
<evidence type="ECO:0000256" key="1">
    <source>
        <dbReference type="SAM" id="Phobius"/>
    </source>
</evidence>
<dbReference type="EMBL" id="HBUF01297524">
    <property type="protein sequence ID" value="CAG6690435.1"/>
    <property type="molecule type" value="Transcribed_RNA"/>
</dbReference>
<keyword evidence="1" id="KW-0472">Membrane</keyword>
<reference evidence="2" key="1">
    <citation type="submission" date="2021-05" db="EMBL/GenBank/DDBJ databases">
        <authorList>
            <person name="Alioto T."/>
            <person name="Alioto T."/>
            <person name="Gomez Garrido J."/>
        </authorList>
    </citation>
    <scope>NUCLEOTIDE SEQUENCE</scope>
</reference>
<dbReference type="EMBL" id="HBUF01297525">
    <property type="protein sequence ID" value="CAG6690436.1"/>
    <property type="molecule type" value="Transcribed_RNA"/>
</dbReference>
<dbReference type="EMBL" id="HBUF01171779">
    <property type="protein sequence ID" value="CAG6652513.1"/>
    <property type="molecule type" value="Transcribed_RNA"/>
</dbReference>
<proteinExistence type="predicted"/>